<feature type="region of interest" description="Disordered" evidence="10">
    <location>
        <begin position="426"/>
        <end position="458"/>
    </location>
</feature>
<dbReference type="GO" id="GO:0007005">
    <property type="term" value="P:mitochondrion organization"/>
    <property type="evidence" value="ECO:0007669"/>
    <property type="project" value="InterPro"/>
</dbReference>
<keyword evidence="4" id="KW-0999">Mitochondrion inner membrane</keyword>
<evidence type="ECO:0000256" key="3">
    <source>
        <dbReference type="ARBA" id="ARBA00022692"/>
    </source>
</evidence>
<protein>
    <submittedName>
        <fullName evidence="12">Mitochondrial distribution and morphology protein family 31/32</fullName>
    </submittedName>
</protein>
<evidence type="ECO:0000256" key="9">
    <source>
        <dbReference type="ARBA" id="ARBA00025191"/>
    </source>
</evidence>
<evidence type="ECO:0000256" key="4">
    <source>
        <dbReference type="ARBA" id="ARBA00022792"/>
    </source>
</evidence>
<keyword evidence="5" id="KW-0809">Transit peptide</keyword>
<comment type="subcellular location">
    <subcellularLocation>
        <location evidence="1">Mitochondrion inner membrane</location>
    </subcellularLocation>
</comment>
<proteinExistence type="inferred from homology"/>
<gene>
    <name evidence="12" type="ORF">SISNIDRAFT_410586</name>
</gene>
<organism evidence="12 13">
    <name type="scientific">Sistotremastrum niveocremeum HHB9708</name>
    <dbReference type="NCBI Taxonomy" id="1314777"/>
    <lineage>
        <taxon>Eukaryota</taxon>
        <taxon>Fungi</taxon>
        <taxon>Dikarya</taxon>
        <taxon>Basidiomycota</taxon>
        <taxon>Agaricomycotina</taxon>
        <taxon>Agaricomycetes</taxon>
        <taxon>Sistotremastrales</taxon>
        <taxon>Sistotremastraceae</taxon>
        <taxon>Sertulicium</taxon>
        <taxon>Sertulicium niveocremeum</taxon>
    </lineage>
</organism>
<dbReference type="GO" id="GO:0005743">
    <property type="term" value="C:mitochondrial inner membrane"/>
    <property type="evidence" value="ECO:0007669"/>
    <property type="project" value="UniProtKB-SubCell"/>
</dbReference>
<reference evidence="12 13" key="1">
    <citation type="journal article" date="2016" name="Mol. Biol. Evol.">
        <title>Comparative Genomics of Early-Diverging Mushroom-Forming Fungi Provides Insights into the Origins of Lignocellulose Decay Capabilities.</title>
        <authorList>
            <person name="Nagy L.G."/>
            <person name="Riley R."/>
            <person name="Tritt A."/>
            <person name="Adam C."/>
            <person name="Daum C."/>
            <person name="Floudas D."/>
            <person name="Sun H."/>
            <person name="Yadav J.S."/>
            <person name="Pangilinan J."/>
            <person name="Larsson K.H."/>
            <person name="Matsuura K."/>
            <person name="Barry K."/>
            <person name="Labutti K."/>
            <person name="Kuo R."/>
            <person name="Ohm R.A."/>
            <person name="Bhattacharya S.S."/>
            <person name="Shirouzu T."/>
            <person name="Yoshinaga Y."/>
            <person name="Martin F.M."/>
            <person name="Grigoriev I.V."/>
            <person name="Hibbett D.S."/>
        </authorList>
    </citation>
    <scope>NUCLEOTIDE SEQUENCE [LARGE SCALE GENOMIC DNA]</scope>
    <source>
        <strain evidence="12 13">HHB9708</strain>
    </source>
</reference>
<evidence type="ECO:0000256" key="10">
    <source>
        <dbReference type="SAM" id="MobiDB-lite"/>
    </source>
</evidence>
<dbReference type="AlphaFoldDB" id="A0A164V7Z3"/>
<keyword evidence="3 11" id="KW-0812">Transmembrane</keyword>
<keyword evidence="7" id="KW-0496">Mitochondrion</keyword>
<feature type="transmembrane region" description="Helical" evidence="11">
    <location>
        <begin position="108"/>
        <end position="132"/>
    </location>
</feature>
<accession>A0A164V7Z3</accession>
<evidence type="ECO:0000256" key="11">
    <source>
        <dbReference type="SAM" id="Phobius"/>
    </source>
</evidence>
<name>A0A164V7Z3_9AGAM</name>
<evidence type="ECO:0000256" key="5">
    <source>
        <dbReference type="ARBA" id="ARBA00022946"/>
    </source>
</evidence>
<dbReference type="Proteomes" id="UP000076722">
    <property type="component" value="Unassembled WGS sequence"/>
</dbReference>
<evidence type="ECO:0000256" key="2">
    <source>
        <dbReference type="ARBA" id="ARBA00005687"/>
    </source>
</evidence>
<evidence type="ECO:0000256" key="8">
    <source>
        <dbReference type="ARBA" id="ARBA00023136"/>
    </source>
</evidence>
<dbReference type="PANTHER" id="PTHR31068">
    <property type="entry name" value="MITOCHONDRIAL DISTRIBUTION AND MORPHOLOGY PROTEIN 31"/>
    <property type="match status" value="1"/>
</dbReference>
<evidence type="ECO:0000313" key="12">
    <source>
        <dbReference type="EMBL" id="KZS93905.1"/>
    </source>
</evidence>
<dbReference type="OrthoDB" id="17678at2759"/>
<keyword evidence="8 11" id="KW-0472">Membrane</keyword>
<evidence type="ECO:0000256" key="7">
    <source>
        <dbReference type="ARBA" id="ARBA00023128"/>
    </source>
</evidence>
<dbReference type="PANTHER" id="PTHR31068:SF0">
    <property type="entry name" value="MITOCHONDRIAL DISTRIBUTION AND MORPHOLOGY PROTEIN 31"/>
    <property type="match status" value="1"/>
</dbReference>
<dbReference type="GO" id="GO:0000001">
    <property type="term" value="P:mitochondrion inheritance"/>
    <property type="evidence" value="ECO:0007669"/>
    <property type="project" value="InterPro"/>
</dbReference>
<comment type="similarity">
    <text evidence="2">Belongs to the MDM31/MDM32 family.</text>
</comment>
<evidence type="ECO:0000256" key="6">
    <source>
        <dbReference type="ARBA" id="ARBA00022989"/>
    </source>
</evidence>
<keyword evidence="13" id="KW-1185">Reference proteome</keyword>
<dbReference type="Pfam" id="PF08118">
    <property type="entry name" value="MDM31_MDM32"/>
    <property type="match status" value="1"/>
</dbReference>
<dbReference type="EMBL" id="KV419405">
    <property type="protein sequence ID" value="KZS93905.1"/>
    <property type="molecule type" value="Genomic_DNA"/>
</dbReference>
<dbReference type="STRING" id="1314777.A0A164V7Z3"/>
<evidence type="ECO:0000313" key="13">
    <source>
        <dbReference type="Proteomes" id="UP000076722"/>
    </source>
</evidence>
<dbReference type="InterPro" id="IPR012571">
    <property type="entry name" value="Mdm31/Mdm32"/>
</dbReference>
<evidence type="ECO:0000256" key="1">
    <source>
        <dbReference type="ARBA" id="ARBA00004273"/>
    </source>
</evidence>
<keyword evidence="6 11" id="KW-1133">Transmembrane helix</keyword>
<comment type="function">
    <text evidence="9">Involved in the organization of the mitochondrial membranes and the global structure of the mitochondria. Also required for mitochondrial distribution and mobility as well as for the maintenance of mitochondrial DNA nucleoids structures.</text>
</comment>
<sequence length="594" mass="67731">MSSDRLLRRFLVDSLPHRHRPLCRCLPTSRTFHLSLSLRNESKKRPEPLDNYPRFFRRLALSLPHLHRPTRDDFLNITTGFWARARIRFKWFTIRSFRKFSADDMSAFVTWFLMSQTVWIFVGTTTFFSVMFATLNSLRLQEYVARSLSDYLTSETGITIIFESAIVPKWKESRISFKNVYVSRGHISPDTVDISQSSHSRAPDTTSTIPETKYSSFHLDVDSIDVTLSLWRWLDGRGLVQDAVVKGIRGVWDRRFVQWDSSLDPASFRHISQPGDFALESLRIEDLLITIFQPGQFRPYTMSVFRADVPALRKQWLCYDLLSAHSVVGQFDNCLFSLHHPQSFGKTAEKDFQKSDLKKSRFRIDGINIDHVKAMTTTDSPISWIRSGKVDAVLDIKFPRTPSEDVDFNALLNELASNISNAAAGQPLSDPDLLPGQRALAKPPLRAPPDNRQPLDNDASVHDIMSVDVDLRFRDIKAAVPLFPNQLSYVNSAMIRPIVAFLNANRTLVPIHCQVIRHLSDFDGSWTVTGLLDEITLKTYEALALHVTQSNLERRLQTVSLWSLQITAGAILSTVRNILDPAGVHIRNMYTDGL</sequence>